<comment type="caution">
    <text evidence="1">The sequence shown here is derived from an EMBL/GenBank/DDBJ whole genome shotgun (WGS) entry which is preliminary data.</text>
</comment>
<evidence type="ECO:0000313" key="2">
    <source>
        <dbReference type="Proteomes" id="UP001305414"/>
    </source>
</evidence>
<proteinExistence type="predicted"/>
<dbReference type="EMBL" id="JAWHQM010000091">
    <property type="protein sequence ID" value="KAK5637096.1"/>
    <property type="molecule type" value="Genomic_DNA"/>
</dbReference>
<sequence>MSDTNHTASALYPPECAPEAEQILVNASLAVAVKNFPEGIGDAIVRHSKSRNMVASISMSFPNALLKERIGCHMAIELSHEKAPRFIQALFKVDLETRAGLRYVCLPDGAEIVPNPHFTFRQCQRNAILTIFGPEVSNAIFASLGYQEEERQYRFKTESVWGVVSQGAEESVVINLSLGLWEGTQISEKLFPRLQ</sequence>
<keyword evidence="2" id="KW-1185">Reference proteome</keyword>
<accession>A0AAN7V253</accession>
<reference evidence="1 2" key="1">
    <citation type="submission" date="2023-10" db="EMBL/GenBank/DDBJ databases">
        <title>Draft genome sequence of Xylaria bambusicola isolate GMP-LS, the root and basal stem rot pathogen of sugarcane in Indonesia.</title>
        <authorList>
            <person name="Selvaraj P."/>
            <person name="Muralishankar V."/>
            <person name="Muruganantham S."/>
            <person name="Sp S."/>
            <person name="Haryani S."/>
            <person name="Lau K.J.X."/>
            <person name="Naqvi N.I."/>
        </authorList>
    </citation>
    <scope>NUCLEOTIDE SEQUENCE [LARGE SCALE GENOMIC DNA]</scope>
    <source>
        <strain evidence="1">GMP-LS</strain>
    </source>
</reference>
<dbReference type="Proteomes" id="UP001305414">
    <property type="component" value="Unassembled WGS sequence"/>
</dbReference>
<gene>
    <name evidence="1" type="ORF">RRF57_012808</name>
</gene>
<dbReference type="AlphaFoldDB" id="A0AAN7V253"/>
<organism evidence="1 2">
    <name type="scientific">Xylaria bambusicola</name>
    <dbReference type="NCBI Taxonomy" id="326684"/>
    <lineage>
        <taxon>Eukaryota</taxon>
        <taxon>Fungi</taxon>
        <taxon>Dikarya</taxon>
        <taxon>Ascomycota</taxon>
        <taxon>Pezizomycotina</taxon>
        <taxon>Sordariomycetes</taxon>
        <taxon>Xylariomycetidae</taxon>
        <taxon>Xylariales</taxon>
        <taxon>Xylariaceae</taxon>
        <taxon>Xylaria</taxon>
    </lineage>
</organism>
<name>A0AAN7V253_9PEZI</name>
<protein>
    <submittedName>
        <fullName evidence="1">Uncharacterized protein</fullName>
    </submittedName>
</protein>
<evidence type="ECO:0000313" key="1">
    <source>
        <dbReference type="EMBL" id="KAK5637096.1"/>
    </source>
</evidence>